<evidence type="ECO:0000259" key="1">
    <source>
        <dbReference type="Pfam" id="PF13577"/>
    </source>
</evidence>
<dbReference type="Pfam" id="PF13577">
    <property type="entry name" value="SnoaL_4"/>
    <property type="match status" value="1"/>
</dbReference>
<dbReference type="InParanoid" id="A0A423XPE5"/>
<evidence type="ECO:0000313" key="2">
    <source>
        <dbReference type="EMBL" id="ROW18396.1"/>
    </source>
</evidence>
<evidence type="ECO:0000313" key="3">
    <source>
        <dbReference type="Proteomes" id="UP000285146"/>
    </source>
</evidence>
<dbReference type="InterPro" id="IPR032710">
    <property type="entry name" value="NTF2-like_dom_sf"/>
</dbReference>
<gene>
    <name evidence="2" type="ORF">VPNG_00297</name>
</gene>
<dbReference type="SUPFAM" id="SSF54427">
    <property type="entry name" value="NTF2-like"/>
    <property type="match status" value="1"/>
</dbReference>
<keyword evidence="3" id="KW-1185">Reference proteome</keyword>
<dbReference type="OrthoDB" id="4456362at2759"/>
<name>A0A423XPE5_9PEZI</name>
<accession>A0A423XPE5</accession>
<organism evidence="2 3">
    <name type="scientific">Cytospora leucostoma</name>
    <dbReference type="NCBI Taxonomy" id="1230097"/>
    <lineage>
        <taxon>Eukaryota</taxon>
        <taxon>Fungi</taxon>
        <taxon>Dikarya</taxon>
        <taxon>Ascomycota</taxon>
        <taxon>Pezizomycotina</taxon>
        <taxon>Sordariomycetes</taxon>
        <taxon>Sordariomycetidae</taxon>
        <taxon>Diaporthales</taxon>
        <taxon>Cytosporaceae</taxon>
        <taxon>Cytospora</taxon>
    </lineage>
</organism>
<dbReference type="Gene3D" id="3.10.450.50">
    <property type="match status" value="1"/>
</dbReference>
<proteinExistence type="predicted"/>
<comment type="caution">
    <text evidence="2">The sequence shown here is derived from an EMBL/GenBank/DDBJ whole genome shotgun (WGS) entry which is preliminary data.</text>
</comment>
<reference evidence="2 3" key="1">
    <citation type="submission" date="2015-09" db="EMBL/GenBank/DDBJ databases">
        <title>Host preference determinants of Valsa canker pathogens revealed by comparative genomics.</title>
        <authorList>
            <person name="Yin Z."/>
            <person name="Huang L."/>
        </authorList>
    </citation>
    <scope>NUCLEOTIDE SEQUENCE [LARGE SCALE GENOMIC DNA]</scope>
    <source>
        <strain evidence="2 3">SXYLt</strain>
    </source>
</reference>
<sequence>MALPPYAAETIRRKKSQYCRFLDTKQWHLFDKIALPDANFDFVGPEGNVLSDGGVPFSWSNTKGFTSHFKKAFETVQTIHSIGPGELEQIGPGEVKAIWTVIYHLGPQGSADAKHHGTGGGNYHEIWKKQGDDWFLADLRLERFYWIFSD</sequence>
<dbReference type="Proteomes" id="UP000285146">
    <property type="component" value="Unassembled WGS sequence"/>
</dbReference>
<dbReference type="InterPro" id="IPR037401">
    <property type="entry name" value="SnoaL-like"/>
</dbReference>
<protein>
    <recommendedName>
        <fullName evidence="1">SnoaL-like domain-containing protein</fullName>
    </recommendedName>
</protein>
<feature type="domain" description="SnoaL-like" evidence="1">
    <location>
        <begin position="9"/>
        <end position="139"/>
    </location>
</feature>
<dbReference type="EMBL" id="LKEB01000001">
    <property type="protein sequence ID" value="ROW18396.1"/>
    <property type="molecule type" value="Genomic_DNA"/>
</dbReference>
<dbReference type="AlphaFoldDB" id="A0A423XPE5"/>